<proteinExistence type="predicted"/>
<evidence type="ECO:0000313" key="4">
    <source>
        <dbReference type="Proteomes" id="UP000729402"/>
    </source>
</evidence>
<evidence type="ECO:0000259" key="2">
    <source>
        <dbReference type="Pfam" id="PF07859"/>
    </source>
</evidence>
<comment type="caution">
    <text evidence="3">The sequence shown here is derived from an EMBL/GenBank/DDBJ whole genome shotgun (WGS) entry which is preliminary data.</text>
</comment>
<reference evidence="3" key="1">
    <citation type="journal article" date="2021" name="bioRxiv">
        <title>Whole Genome Assembly and Annotation of Northern Wild Rice, Zizania palustris L., Supports a Whole Genome Duplication in the Zizania Genus.</title>
        <authorList>
            <person name="Haas M."/>
            <person name="Kono T."/>
            <person name="Macchietto M."/>
            <person name="Millas R."/>
            <person name="McGilp L."/>
            <person name="Shao M."/>
            <person name="Duquette J."/>
            <person name="Hirsch C.N."/>
            <person name="Kimball J."/>
        </authorList>
    </citation>
    <scope>NUCLEOTIDE SEQUENCE</scope>
    <source>
        <tissue evidence="3">Fresh leaf tissue</tissue>
    </source>
</reference>
<dbReference type="EMBL" id="JAAALK010000282">
    <property type="protein sequence ID" value="KAG8079544.1"/>
    <property type="molecule type" value="Genomic_DNA"/>
</dbReference>
<feature type="domain" description="Alpha/beta hydrolase fold-3" evidence="2">
    <location>
        <begin position="3"/>
        <end position="83"/>
    </location>
</feature>
<evidence type="ECO:0000256" key="1">
    <source>
        <dbReference type="SAM" id="MobiDB-lite"/>
    </source>
</evidence>
<feature type="region of interest" description="Disordered" evidence="1">
    <location>
        <begin position="13"/>
        <end position="37"/>
    </location>
</feature>
<dbReference type="GO" id="GO:0016787">
    <property type="term" value="F:hydrolase activity"/>
    <property type="evidence" value="ECO:0007669"/>
    <property type="project" value="InterPro"/>
</dbReference>
<keyword evidence="4" id="KW-1185">Reference proteome</keyword>
<dbReference type="InterPro" id="IPR013094">
    <property type="entry name" value="AB_hydrolase_3"/>
</dbReference>
<dbReference type="AlphaFoldDB" id="A0A8J5T4C6"/>
<evidence type="ECO:0000313" key="3">
    <source>
        <dbReference type="EMBL" id="KAG8079544.1"/>
    </source>
</evidence>
<accession>A0A8J5T4C6</accession>
<dbReference type="OrthoDB" id="686865at2759"/>
<dbReference type="Pfam" id="PF07859">
    <property type="entry name" value="Abhydrolase_3"/>
    <property type="match status" value="1"/>
</dbReference>
<organism evidence="3 4">
    <name type="scientific">Zizania palustris</name>
    <name type="common">Northern wild rice</name>
    <dbReference type="NCBI Taxonomy" id="103762"/>
    <lineage>
        <taxon>Eukaryota</taxon>
        <taxon>Viridiplantae</taxon>
        <taxon>Streptophyta</taxon>
        <taxon>Embryophyta</taxon>
        <taxon>Tracheophyta</taxon>
        <taxon>Spermatophyta</taxon>
        <taxon>Magnoliopsida</taxon>
        <taxon>Liliopsida</taxon>
        <taxon>Poales</taxon>
        <taxon>Poaceae</taxon>
        <taxon>BOP clade</taxon>
        <taxon>Oryzoideae</taxon>
        <taxon>Oryzeae</taxon>
        <taxon>Zizaniinae</taxon>
        <taxon>Zizania</taxon>
    </lineage>
</organism>
<reference evidence="3" key="2">
    <citation type="submission" date="2021-02" db="EMBL/GenBank/DDBJ databases">
        <authorList>
            <person name="Kimball J.A."/>
            <person name="Haas M.W."/>
            <person name="Macchietto M."/>
            <person name="Kono T."/>
            <person name="Duquette J."/>
            <person name="Shao M."/>
        </authorList>
    </citation>
    <scope>NUCLEOTIDE SEQUENCE</scope>
    <source>
        <tissue evidence="3">Fresh leaf tissue</tissue>
    </source>
</reference>
<name>A0A8J5T4C6_ZIZPA</name>
<dbReference type="Proteomes" id="UP000729402">
    <property type="component" value="Unassembled WGS sequence"/>
</dbReference>
<gene>
    <name evidence="3" type="ORF">GUJ93_ZPchr0007g6402</name>
</gene>
<protein>
    <recommendedName>
        <fullName evidence="2">Alpha/beta hydrolase fold-3 domain-containing protein</fullName>
    </recommendedName>
</protein>
<sequence>MRRSDWWWRAFLPDGADRNHPASHVTGDAGPEPDLPEEFPPAMVVIGGYDSLQDWQRRYVGMLQRKGKAVLVVDYPEAIHGFCVFPELADSGKLVMEMKAFMQTNTRAQDDCLEAI</sequence>